<dbReference type="Gene3D" id="3.30.300.160">
    <property type="entry name" value="Type II secretion system, protein E, N-terminal domain"/>
    <property type="match status" value="1"/>
</dbReference>
<proteinExistence type="predicted"/>
<evidence type="ECO:0000256" key="3">
    <source>
        <dbReference type="SAM" id="Coils"/>
    </source>
</evidence>
<dbReference type="CDD" id="cd01129">
    <property type="entry name" value="PulE-GspE-like"/>
    <property type="match status" value="1"/>
</dbReference>
<dbReference type="Pfam" id="PF00437">
    <property type="entry name" value="T2SSE"/>
    <property type="match status" value="1"/>
</dbReference>
<keyword evidence="2" id="KW-0067">ATP-binding</keyword>
<protein>
    <submittedName>
        <fullName evidence="5">Putative pilus assembly protein PilB</fullName>
    </submittedName>
</protein>
<dbReference type="PANTHER" id="PTHR30258:SF1">
    <property type="entry name" value="PROTEIN TRANSPORT PROTEIN HOFB HOMOLOG"/>
    <property type="match status" value="1"/>
</dbReference>
<feature type="domain" description="Bacterial type II secretion system protein E" evidence="4">
    <location>
        <begin position="590"/>
        <end position="604"/>
    </location>
</feature>
<dbReference type="AlphaFoldDB" id="A0A0N9MVW9"/>
<dbReference type="InterPro" id="IPR003593">
    <property type="entry name" value="AAA+_ATPase"/>
</dbReference>
<dbReference type="SMART" id="SM00382">
    <property type="entry name" value="AAA"/>
    <property type="match status" value="1"/>
</dbReference>
<dbReference type="GO" id="GO:0005524">
    <property type="term" value="F:ATP binding"/>
    <property type="evidence" value="ECO:0007669"/>
    <property type="project" value="UniProtKB-KW"/>
</dbReference>
<dbReference type="InterPro" id="IPR027417">
    <property type="entry name" value="P-loop_NTPase"/>
</dbReference>
<dbReference type="PROSITE" id="PS00662">
    <property type="entry name" value="T2SP_E"/>
    <property type="match status" value="1"/>
</dbReference>
<evidence type="ECO:0000259" key="4">
    <source>
        <dbReference type="PROSITE" id="PS00662"/>
    </source>
</evidence>
<dbReference type="SUPFAM" id="SSF160246">
    <property type="entry name" value="EspE N-terminal domain-like"/>
    <property type="match status" value="1"/>
</dbReference>
<dbReference type="InterPro" id="IPR037257">
    <property type="entry name" value="T2SS_E_N_sf"/>
</dbReference>
<reference evidence="5" key="1">
    <citation type="journal article" date="2015" name="Nature">
        <title>Intercellular wiring enables electron transfer between methanotrophic archaea and bacteria.</title>
        <authorList>
            <person name="Wegener G."/>
            <person name="Krukenberg V."/>
            <person name="Riedel D."/>
            <person name="Tegetmeyer H.E."/>
            <person name="Boetius A."/>
        </authorList>
    </citation>
    <scope>NUCLEOTIDE SEQUENCE</scope>
</reference>
<dbReference type="Gene3D" id="1.25.40.10">
    <property type="entry name" value="Tetratricopeptide repeat domain"/>
    <property type="match status" value="1"/>
</dbReference>
<evidence type="ECO:0000256" key="1">
    <source>
        <dbReference type="ARBA" id="ARBA00022741"/>
    </source>
</evidence>
<dbReference type="InterPro" id="IPR007831">
    <property type="entry name" value="T2SS_GspE_N"/>
</dbReference>
<name>A0A0N9MVW9_9ZZZZ</name>
<dbReference type="InterPro" id="IPR001482">
    <property type="entry name" value="T2SS/T4SS_dom"/>
</dbReference>
<dbReference type="Gene3D" id="3.40.50.300">
    <property type="entry name" value="P-loop containing nucleotide triphosphate hydrolases"/>
    <property type="match status" value="1"/>
</dbReference>
<feature type="coiled-coil region" evidence="3">
    <location>
        <begin position="50"/>
        <end position="77"/>
    </location>
</feature>
<dbReference type="GO" id="GO:0005886">
    <property type="term" value="C:plasma membrane"/>
    <property type="evidence" value="ECO:0007669"/>
    <property type="project" value="TreeGrafter"/>
</dbReference>
<dbReference type="PANTHER" id="PTHR30258">
    <property type="entry name" value="TYPE II SECRETION SYSTEM PROTEIN GSPE-RELATED"/>
    <property type="match status" value="1"/>
</dbReference>
<keyword evidence="3" id="KW-0175">Coiled coil</keyword>
<evidence type="ECO:0000313" key="5">
    <source>
        <dbReference type="EMBL" id="ALG76150.1"/>
    </source>
</evidence>
<feature type="coiled-coil region" evidence="3">
    <location>
        <begin position="217"/>
        <end position="247"/>
    </location>
</feature>
<dbReference type="GO" id="GO:0016887">
    <property type="term" value="F:ATP hydrolysis activity"/>
    <property type="evidence" value="ECO:0007669"/>
    <property type="project" value="TreeGrafter"/>
</dbReference>
<dbReference type="FunFam" id="3.40.50.300:FF:000398">
    <property type="entry name" value="Type IV pilus assembly ATPase PilB"/>
    <property type="match status" value="1"/>
</dbReference>
<evidence type="ECO:0000256" key="2">
    <source>
        <dbReference type="ARBA" id="ARBA00022840"/>
    </source>
</evidence>
<organism evidence="5">
    <name type="scientific">uncultured prokaryote</name>
    <dbReference type="NCBI Taxonomy" id="198431"/>
    <lineage>
        <taxon>unclassified sequences</taxon>
        <taxon>environmental samples</taxon>
    </lineage>
</organism>
<sequence length="781" mass="89508">MSVERENILDQTEFASLLKEAEVCYEQGLYTDAKKIYINLLKNLEEMPVTPEVEAQKKLLEEKIENIENNIKDQDNVVPFPILESENPSEIYQKALVLKDIKLFKEAVEEFKKALNADYKIEDCISNIVYCYEKQGLKLSAIKFLEEILTSKDTLSFEKKEEIKYKLANLYERINIYGKALSYLKQIKNKEQFPDLKQKIQSLSTKVKSGTKFDYLLQKGVIKKEDLEKAQAEAEKEKKSVEFILMQKYKVRKKDILEALSLFFGCPFVSFDPNIPIPLDLIKELKYQYLKYNHWVPLKRENNKVIVAIDNPHDLSRVDIIKNLLQTPNIELVVSTKEDIESFVDYFWGQQRGSSIQDLVADVEEEGITEEELVSETEEIDETDSRVVQFVNQMILDAWRKKASDIHIEPSPSNKITQVRFRIDGVCQPYIQIPNSFTKAVISRIKIMSKLDIAEKRLPQDGKIKFRQKGKTLLELRVATIPTVGGNEDAVLRLLHTGIPLKLNEIGMSEENLKKFKEIVSQPYGLVLVVGPTGSGKTTTLHSALYYINTPDRKIWTAEDPVEITQPGLRQVEVHPKIGLTFARLMRSFLRADPDVIMIGEMRDEETALTGIEASLTGHLVFSTLHTNSAPETITRLLEMKLDPHNFSDSLLGILAQRLVRTLCRCKEAYHPSKEEFEEIVEEYGKAYFDRTGIKYNKNLTLYRAKGCDICGGTGYKGRMGIHELLINNDEIKTLIKKKAPTEEIRKAAILAGMTTLKQDGIQKVFKGYTDIKEVRRVCIK</sequence>
<dbReference type="EMBL" id="KT795316">
    <property type="protein sequence ID" value="ALG76150.1"/>
    <property type="molecule type" value="Genomic_DNA"/>
</dbReference>
<dbReference type="Pfam" id="PF05157">
    <property type="entry name" value="MshEN"/>
    <property type="match status" value="1"/>
</dbReference>
<dbReference type="InterPro" id="IPR011990">
    <property type="entry name" value="TPR-like_helical_dom_sf"/>
</dbReference>
<dbReference type="Gene3D" id="3.30.450.90">
    <property type="match status" value="1"/>
</dbReference>
<dbReference type="SUPFAM" id="SSF48452">
    <property type="entry name" value="TPR-like"/>
    <property type="match status" value="1"/>
</dbReference>
<dbReference type="SUPFAM" id="SSF52540">
    <property type="entry name" value="P-loop containing nucleoside triphosphate hydrolases"/>
    <property type="match status" value="1"/>
</dbReference>
<keyword evidence="1" id="KW-0547">Nucleotide-binding</keyword>
<accession>A0A0N9MVW9</accession>